<proteinExistence type="predicted"/>
<reference evidence="1" key="1">
    <citation type="submission" date="2019-12" db="EMBL/GenBank/DDBJ databases">
        <authorList>
            <person name="Scholes J."/>
        </authorList>
    </citation>
    <scope>NUCLEOTIDE SEQUENCE</scope>
</reference>
<dbReference type="Proteomes" id="UP001153555">
    <property type="component" value="Unassembled WGS sequence"/>
</dbReference>
<organism evidence="1 2">
    <name type="scientific">Striga hermonthica</name>
    <name type="common">Purple witchweed</name>
    <name type="synonym">Buchnera hermonthica</name>
    <dbReference type="NCBI Taxonomy" id="68872"/>
    <lineage>
        <taxon>Eukaryota</taxon>
        <taxon>Viridiplantae</taxon>
        <taxon>Streptophyta</taxon>
        <taxon>Embryophyta</taxon>
        <taxon>Tracheophyta</taxon>
        <taxon>Spermatophyta</taxon>
        <taxon>Magnoliopsida</taxon>
        <taxon>eudicotyledons</taxon>
        <taxon>Gunneridae</taxon>
        <taxon>Pentapetalae</taxon>
        <taxon>asterids</taxon>
        <taxon>lamiids</taxon>
        <taxon>Lamiales</taxon>
        <taxon>Orobanchaceae</taxon>
        <taxon>Buchnereae</taxon>
        <taxon>Striga</taxon>
    </lineage>
</organism>
<protein>
    <submittedName>
        <fullName evidence="1">Uncharacterized protein</fullName>
    </submittedName>
</protein>
<dbReference type="OrthoDB" id="767974at2759"/>
<dbReference type="PANTHER" id="PTHR36071:SF1">
    <property type="entry name" value="DNA DOUBLE-STRAND BREAK REPAIR PROTEIN"/>
    <property type="match status" value="1"/>
</dbReference>
<dbReference type="PANTHER" id="PTHR36071">
    <property type="entry name" value="DNA DOUBLE-STRAND BREAK REPAIR PROTEIN"/>
    <property type="match status" value="1"/>
</dbReference>
<evidence type="ECO:0000313" key="1">
    <source>
        <dbReference type="EMBL" id="CAA0825564.1"/>
    </source>
</evidence>
<evidence type="ECO:0000313" key="2">
    <source>
        <dbReference type="Proteomes" id="UP001153555"/>
    </source>
</evidence>
<dbReference type="AlphaFoldDB" id="A0A9N7RDQ5"/>
<accession>A0A9N7RDQ5</accession>
<gene>
    <name evidence="1" type="ORF">SHERM_22339</name>
</gene>
<dbReference type="EMBL" id="CACSLK010026072">
    <property type="protein sequence ID" value="CAA0825564.1"/>
    <property type="molecule type" value="Genomic_DNA"/>
</dbReference>
<name>A0A9N7RDQ5_STRHE</name>
<sequence length="600" mass="67782">MTGNLKGALKEEWNTEDLTILTSKLKGHESLIRLKRRWLMDLPLSVNEKKKVEEMLPPEDKVLPESLIREDDVSYEDIRTAIEMGFGVHSYRKERQCTQEDVQVLNACECLQQICFLLDDMSTRGLCSIIEVLTGGMINFEKTNLSMKRTIKELLPKLTANRNNISKIKLKQISKLLKDPENFKGGQLLCLTASEAYRAAAIVVIDRLMDLPARALLAMRRKLDGAKTCVPSLRPERYDSRQKLCKRLKKRMDLLLDFRDGDEPAEELARALGVAGLTLKLIMKCSDVRDFRKFSPEIEALQNDIAKAIHLTDISISDRMSLIELEKVQVLLDPNLELSVNRLRECDVRDLLTEYLFECSDMDRIPDSLVKTVNLINTRSQIPSLKKRLSSKSRLLSPQELMRDAIQKEVEHVLTVSALGKEVVLNFIPEHEFDADFSRAYLEDFGGNNNFLCISDDEGVGCYELHSSNSYDGKSESIGETSLVKRTSKRDDGSSQTDGVSDCWLSCKESKVADSSDNANGFKSEEATSCCYSTNPNCVSSEFLLETDIVSGSCNKYLHVQEACDASSMVAYRYVGCLLEKLANIEKLELCKVDRLYLRG</sequence>
<keyword evidence="2" id="KW-1185">Reference proteome</keyword>
<comment type="caution">
    <text evidence="1">The sequence shown here is derived from an EMBL/GenBank/DDBJ whole genome shotgun (WGS) entry which is preliminary data.</text>
</comment>